<evidence type="ECO:0000313" key="3">
    <source>
        <dbReference type="Proteomes" id="UP000695000"/>
    </source>
</evidence>
<accession>A0ABM1M718</accession>
<name>A0ABM1M718_NICVS</name>
<organism evidence="3 4">
    <name type="scientific">Nicrophorus vespilloides</name>
    <name type="common">Boreal carrion beetle</name>
    <dbReference type="NCBI Taxonomy" id="110193"/>
    <lineage>
        <taxon>Eukaryota</taxon>
        <taxon>Metazoa</taxon>
        <taxon>Ecdysozoa</taxon>
        <taxon>Arthropoda</taxon>
        <taxon>Hexapoda</taxon>
        <taxon>Insecta</taxon>
        <taxon>Pterygota</taxon>
        <taxon>Neoptera</taxon>
        <taxon>Endopterygota</taxon>
        <taxon>Coleoptera</taxon>
        <taxon>Polyphaga</taxon>
        <taxon>Staphyliniformia</taxon>
        <taxon>Silphidae</taxon>
        <taxon>Nicrophorinae</taxon>
        <taxon>Nicrophorus</taxon>
    </lineage>
</organism>
<dbReference type="InterPro" id="IPR011992">
    <property type="entry name" value="EF-hand-dom_pair"/>
</dbReference>
<dbReference type="Pfam" id="PF13202">
    <property type="entry name" value="EF-hand_5"/>
    <property type="match status" value="1"/>
</dbReference>
<dbReference type="SUPFAM" id="SSF47473">
    <property type="entry name" value="EF-hand"/>
    <property type="match status" value="1"/>
</dbReference>
<protein>
    <submittedName>
        <fullName evidence="4">Sarcoplasmic calcium-binding protein</fullName>
    </submittedName>
</protein>
<dbReference type="PROSITE" id="PS00018">
    <property type="entry name" value="EF_HAND_1"/>
    <property type="match status" value="3"/>
</dbReference>
<dbReference type="GeneID" id="108558075"/>
<dbReference type="Proteomes" id="UP000695000">
    <property type="component" value="Unplaced"/>
</dbReference>
<evidence type="ECO:0000313" key="4">
    <source>
        <dbReference type="RefSeq" id="XP_017770368.1"/>
    </source>
</evidence>
<dbReference type="Pfam" id="PF13499">
    <property type="entry name" value="EF-hand_7"/>
    <property type="match status" value="1"/>
</dbReference>
<keyword evidence="3" id="KW-1185">Reference proteome</keyword>
<dbReference type="CDD" id="cd00051">
    <property type="entry name" value="EFh"/>
    <property type="match status" value="1"/>
</dbReference>
<gene>
    <name evidence="4" type="primary">LOC108558075</name>
</gene>
<dbReference type="InterPro" id="IPR018247">
    <property type="entry name" value="EF_Hand_1_Ca_BS"/>
</dbReference>
<evidence type="ECO:0000259" key="2">
    <source>
        <dbReference type="PROSITE" id="PS50222"/>
    </source>
</evidence>
<feature type="domain" description="EF-hand" evidence="2">
    <location>
        <begin position="175"/>
        <end position="210"/>
    </location>
</feature>
<dbReference type="SMART" id="SM00054">
    <property type="entry name" value="EFh"/>
    <property type="match status" value="3"/>
</dbReference>
<dbReference type="Gene3D" id="1.10.238.10">
    <property type="entry name" value="EF-hand"/>
    <property type="match status" value="1"/>
</dbReference>
<proteinExistence type="predicted"/>
<sequence>MFSSFLRRGVSAAFGGIRTKESAAVECLLKTNKQFSTVCKCTASAAHVDLQAVRGYAKHAKTEQKYEDFSSSDSDLEVLGHRGESQFWRRKMRTFHGILDVNKDGVISYDDFQLLADRFVNLGHLSEKHTKEFRKVIKNIWEAQWGEITPYNLVTVEQYLDDMHHVLNDKSRIKKAHAFLPYLFKAVDKDSSGEISVEEFKLFFNSLGLKETDASVAFLSIDGNCDGRISIKEFVNHGRDFFLTEDEERISKYFWGPLVDH</sequence>
<keyword evidence="1" id="KW-0106">Calcium</keyword>
<dbReference type="PROSITE" id="PS50222">
    <property type="entry name" value="EF_HAND_2"/>
    <property type="match status" value="1"/>
</dbReference>
<dbReference type="InterPro" id="IPR002048">
    <property type="entry name" value="EF_hand_dom"/>
</dbReference>
<evidence type="ECO:0000256" key="1">
    <source>
        <dbReference type="ARBA" id="ARBA00022837"/>
    </source>
</evidence>
<dbReference type="RefSeq" id="XP_017770368.1">
    <property type="nucleotide sequence ID" value="XM_017914879.1"/>
</dbReference>
<reference evidence="4" key="1">
    <citation type="submission" date="2025-08" db="UniProtKB">
        <authorList>
            <consortium name="RefSeq"/>
        </authorList>
    </citation>
    <scope>IDENTIFICATION</scope>
    <source>
        <tissue evidence="4">Whole Larva</tissue>
    </source>
</reference>